<keyword evidence="1" id="KW-0472">Membrane</keyword>
<evidence type="ECO:0000313" key="4">
    <source>
        <dbReference type="Proteomes" id="UP000219688"/>
    </source>
</evidence>
<evidence type="ECO:0000256" key="1">
    <source>
        <dbReference type="SAM" id="Phobius"/>
    </source>
</evidence>
<keyword evidence="1" id="KW-0812">Transmembrane</keyword>
<dbReference type="RefSeq" id="WP_097189073.1">
    <property type="nucleotide sequence ID" value="NZ_OBQK01000013.1"/>
</dbReference>
<evidence type="ECO:0000313" key="2">
    <source>
        <dbReference type="EMBL" id="SOC57509.1"/>
    </source>
</evidence>
<feature type="transmembrane region" description="Helical" evidence="1">
    <location>
        <begin position="55"/>
        <end position="74"/>
    </location>
</feature>
<reference evidence="3" key="2">
    <citation type="submission" date="2017-08" db="EMBL/GenBank/DDBJ databases">
        <authorList>
            <person name="de Groot N.N."/>
        </authorList>
    </citation>
    <scope>NUCLEOTIDE SEQUENCE [LARGE SCALE GENOMIC DNA]</scope>
    <source>
        <strain evidence="3">USBA17B2</strain>
    </source>
</reference>
<organism evidence="3 4">
    <name type="scientific">Ornithinimicrobium cerasi</name>
    <dbReference type="NCBI Taxonomy" id="2248773"/>
    <lineage>
        <taxon>Bacteria</taxon>
        <taxon>Bacillati</taxon>
        <taxon>Actinomycetota</taxon>
        <taxon>Actinomycetes</taxon>
        <taxon>Micrococcales</taxon>
        <taxon>Ornithinimicrobiaceae</taxon>
        <taxon>Ornithinimicrobium</taxon>
    </lineage>
</organism>
<dbReference type="AlphaFoldDB" id="A0A285VU51"/>
<keyword evidence="4" id="KW-1185">Reference proteome</keyword>
<gene>
    <name evidence="2" type="ORF">SAMN05421879_11340</name>
    <name evidence="3" type="ORF">SAMN05421879_11419</name>
</gene>
<dbReference type="Proteomes" id="UP000219688">
    <property type="component" value="Unassembled WGS sequence"/>
</dbReference>
<protein>
    <submittedName>
        <fullName evidence="3">Uncharacterized protein</fullName>
    </submittedName>
</protein>
<feature type="transmembrane region" description="Helical" evidence="1">
    <location>
        <begin position="20"/>
        <end position="43"/>
    </location>
</feature>
<feature type="transmembrane region" description="Helical" evidence="1">
    <location>
        <begin position="80"/>
        <end position="103"/>
    </location>
</feature>
<proteinExistence type="predicted"/>
<dbReference type="EMBL" id="OBQK01000014">
    <property type="protein sequence ID" value="SOC57574.1"/>
    <property type="molecule type" value="Genomic_DNA"/>
</dbReference>
<keyword evidence="1" id="KW-1133">Transmembrane helix</keyword>
<accession>A0A285VU51</accession>
<name>A0A285VU51_9MICO</name>
<reference evidence="4" key="1">
    <citation type="submission" date="2017-08" db="EMBL/GenBank/DDBJ databases">
        <authorList>
            <person name="Varghese N."/>
            <person name="Submissions S."/>
        </authorList>
    </citation>
    <scope>NUCLEOTIDE SEQUENCE [LARGE SCALE GENOMIC DNA]</scope>
    <source>
        <strain evidence="4">USBA17B2</strain>
    </source>
</reference>
<evidence type="ECO:0000313" key="3">
    <source>
        <dbReference type="EMBL" id="SOC57574.1"/>
    </source>
</evidence>
<dbReference type="EMBL" id="OBQK01000013">
    <property type="protein sequence ID" value="SOC57509.1"/>
    <property type="molecule type" value="Genomic_DNA"/>
</dbReference>
<sequence>MGSSTRSAPGTSEGTLTTFGFIWGFLLGLPGGLVLQMALGLALDPLSGRSGWVDQIASFSPLPAVAIAGVVVLVPRLREWGAGFALGLAVGAVTEGLLLWWWLSSTF</sequence>